<dbReference type="WBParaSite" id="nRc.2.0.1.t26915-RA">
    <property type="protein sequence ID" value="nRc.2.0.1.t26915-RA"/>
    <property type="gene ID" value="nRc.2.0.1.g26915"/>
</dbReference>
<dbReference type="Proteomes" id="UP000887565">
    <property type="component" value="Unplaced"/>
</dbReference>
<proteinExistence type="predicted"/>
<accession>A0A915JL66</accession>
<protein>
    <submittedName>
        <fullName evidence="2">Uncharacterized protein</fullName>
    </submittedName>
</protein>
<dbReference type="AlphaFoldDB" id="A0A915JL66"/>
<evidence type="ECO:0000313" key="2">
    <source>
        <dbReference type="WBParaSite" id="nRc.2.0.1.t26915-RA"/>
    </source>
</evidence>
<organism evidence="1 2">
    <name type="scientific">Romanomermis culicivorax</name>
    <name type="common">Nematode worm</name>
    <dbReference type="NCBI Taxonomy" id="13658"/>
    <lineage>
        <taxon>Eukaryota</taxon>
        <taxon>Metazoa</taxon>
        <taxon>Ecdysozoa</taxon>
        <taxon>Nematoda</taxon>
        <taxon>Enoplea</taxon>
        <taxon>Dorylaimia</taxon>
        <taxon>Mermithida</taxon>
        <taxon>Mermithoidea</taxon>
        <taxon>Mermithidae</taxon>
        <taxon>Romanomermis</taxon>
    </lineage>
</organism>
<name>A0A915JL66_ROMCU</name>
<keyword evidence="1" id="KW-1185">Reference proteome</keyword>
<evidence type="ECO:0000313" key="1">
    <source>
        <dbReference type="Proteomes" id="UP000887565"/>
    </source>
</evidence>
<reference evidence="2" key="1">
    <citation type="submission" date="2022-11" db="UniProtKB">
        <authorList>
            <consortium name="WormBaseParasite"/>
        </authorList>
    </citation>
    <scope>IDENTIFICATION</scope>
</reference>
<sequence>MQYKAAVNRTTITRMNPVLPHSNAHHAKRRINILDYPSSESDEPVESFCTVLDHTCEKFSFVQISICDDRFHTTSLPLRCLALIKCRTNQSFDKA</sequence>